<dbReference type="Pfam" id="PF00439">
    <property type="entry name" value="Bromodomain"/>
    <property type="match status" value="1"/>
</dbReference>
<reference evidence="6 7" key="1">
    <citation type="submission" date="2019-01" db="EMBL/GenBank/DDBJ databases">
        <title>Sequencing of cultivated peanut Arachis hypogaea provides insights into genome evolution and oil improvement.</title>
        <authorList>
            <person name="Chen X."/>
        </authorList>
    </citation>
    <scope>NUCLEOTIDE SEQUENCE [LARGE SCALE GENOMIC DNA]</scope>
    <source>
        <strain evidence="7">cv. Fuhuasheng</strain>
        <tissue evidence="6">Leaves</tissue>
    </source>
</reference>
<dbReference type="InterPro" id="IPR007877">
    <property type="entry name" value="DUF707"/>
</dbReference>
<feature type="compositionally biased region" description="Basic residues" evidence="3">
    <location>
        <begin position="481"/>
        <end position="496"/>
    </location>
</feature>
<evidence type="ECO:0000256" key="4">
    <source>
        <dbReference type="SAM" id="Phobius"/>
    </source>
</evidence>
<evidence type="ECO:0000256" key="2">
    <source>
        <dbReference type="PROSITE-ProRule" id="PRU00035"/>
    </source>
</evidence>
<evidence type="ECO:0000256" key="3">
    <source>
        <dbReference type="SAM" id="MobiDB-lite"/>
    </source>
</evidence>
<keyword evidence="4" id="KW-0472">Membrane</keyword>
<dbReference type="Gene3D" id="1.20.920.10">
    <property type="entry name" value="Bromodomain-like"/>
    <property type="match status" value="1"/>
</dbReference>
<accession>A0A445BBA5</accession>
<organism evidence="6 7">
    <name type="scientific">Arachis hypogaea</name>
    <name type="common">Peanut</name>
    <dbReference type="NCBI Taxonomy" id="3818"/>
    <lineage>
        <taxon>Eukaryota</taxon>
        <taxon>Viridiplantae</taxon>
        <taxon>Streptophyta</taxon>
        <taxon>Embryophyta</taxon>
        <taxon>Tracheophyta</taxon>
        <taxon>Spermatophyta</taxon>
        <taxon>Magnoliopsida</taxon>
        <taxon>eudicotyledons</taxon>
        <taxon>Gunneridae</taxon>
        <taxon>Pentapetalae</taxon>
        <taxon>rosids</taxon>
        <taxon>fabids</taxon>
        <taxon>Fabales</taxon>
        <taxon>Fabaceae</taxon>
        <taxon>Papilionoideae</taxon>
        <taxon>50 kb inversion clade</taxon>
        <taxon>dalbergioids sensu lato</taxon>
        <taxon>Dalbergieae</taxon>
        <taxon>Pterocarpus clade</taxon>
        <taxon>Arachis</taxon>
    </lineage>
</organism>
<name>A0A445BBA5_ARAHY</name>
<feature type="compositionally biased region" description="Basic residues" evidence="3">
    <location>
        <begin position="532"/>
        <end position="544"/>
    </location>
</feature>
<evidence type="ECO:0000256" key="1">
    <source>
        <dbReference type="ARBA" id="ARBA00023117"/>
    </source>
</evidence>
<keyword evidence="4" id="KW-1133">Transmembrane helix</keyword>
<dbReference type="CDD" id="cd04369">
    <property type="entry name" value="Bromodomain"/>
    <property type="match status" value="1"/>
</dbReference>
<sequence length="1059" mass="119492">MVSYNFVSVTCPFAVIAGFLLISELQFKELRDLRKKALVDIGLQQFNQLVLAIPFEYFGLGSSPYELGLGLSGFQHQEAYTWTALMGTELMGRTWGTWEELLLGGAVLRHGTRDWNVVSAELRARTDCPYSFTPEVCKAKYEDLQQRYSGSKAWFEELRKKRVAELKRALELSEDSIGSLESKLESLKADKNEKRDDCRVENSSGSPQLRVPSLKLERVESSSKDGLSAGSFTHETRTNWSPDCQVPAVSAEDIETMPEVSRSTELGKVLDVDNLACVIYKGQLASFKKRRGKRKRKDCSKNIKEASVEESELLDSADVVSWCKESSTSNCGEVAKSSGIDDHSRNLKEDRAENLREILDSVFETKGASAFRRRLDSQKRGRYKKMIRRHMDFDTIRSRISSQTINSTMELFRDLLLLANNALVFYSKSTREYKSALVLRDIVTKKLRDRNSSKPKVTATTIDSKGTTQDNVSLKLPVHNPHVKPRSVRPGNRKIVAKAVGNDGSNSVSGVSQAAKKPSKADSPPSVESLPVKKKAFGRPKKVGRGNGTGQRPAAMPVKGKKRFLFVYIDVSLRTKSHQGWVLGLVATRSKPNNLKKGPLQPRPCTNGSVICLAGSYIIVKNGKANVKHGLVLDEDELTRLELLSAPVITSFFLLSPFTCIPPLKTEFPMKPQSWKWLARKKSGLADGGKSSFKMKPLPFMAVLCTVMLFIVYRTTKYQYHQEEIDKRWNLWGEGKGYSTTSGKLRALPQGIIHANSDLELRPLWSRSSSRSKASAYTNRNLLAVPVGIKQKHNVDAMVQKFLPENFTITLFHYDGNVNGWRDLNWSSKAIHIVAVNQTKWWFAKRFLHPDIVSIYDYVFLWDEDLGVEHFSPSRYLKIIKEEGLQISQPALDPNSTEIHHRITIRSRTKKFHRRVYERRGSTRCSDASEGPPCTGFVEGMAPVFSRSAWYCTWHLIQGDRTKNVGVVDSEYVVHKGIQTLGGSGPDTQKGSRLKKTTTRQGGAAIDVRTEIRRQSTWELETFKERWNKATAEDKSWVDPFPNKSNQRRVRRRRSGSQS</sequence>
<keyword evidence="4" id="KW-0812">Transmembrane</keyword>
<feature type="compositionally biased region" description="Low complexity" evidence="3">
    <location>
        <begin position="500"/>
        <end position="512"/>
    </location>
</feature>
<evidence type="ECO:0000313" key="7">
    <source>
        <dbReference type="Proteomes" id="UP000289738"/>
    </source>
</evidence>
<dbReference type="EMBL" id="SDMP01000010">
    <property type="protein sequence ID" value="RYR35963.1"/>
    <property type="molecule type" value="Genomic_DNA"/>
</dbReference>
<protein>
    <recommendedName>
        <fullName evidence="5">Bromo domain-containing protein</fullName>
    </recommendedName>
</protein>
<dbReference type="Pfam" id="PF05212">
    <property type="entry name" value="DUF707"/>
    <property type="match status" value="1"/>
</dbReference>
<keyword evidence="1 2" id="KW-0103">Bromodomain</keyword>
<dbReference type="InterPro" id="IPR001487">
    <property type="entry name" value="Bromodomain"/>
</dbReference>
<dbReference type="AlphaFoldDB" id="A0A445BBA5"/>
<dbReference type="PROSITE" id="PS50014">
    <property type="entry name" value="BROMODOMAIN_2"/>
    <property type="match status" value="1"/>
</dbReference>
<keyword evidence="7" id="KW-1185">Reference proteome</keyword>
<dbReference type="Proteomes" id="UP000289738">
    <property type="component" value="Chromosome A10"/>
</dbReference>
<dbReference type="PANTHER" id="PTHR31210:SF47">
    <property type="entry name" value="OS07G0564800 PROTEIN"/>
    <property type="match status" value="1"/>
</dbReference>
<dbReference type="SMART" id="SM00297">
    <property type="entry name" value="BROMO"/>
    <property type="match status" value="1"/>
</dbReference>
<dbReference type="PANTHER" id="PTHR31210">
    <property type="entry name" value="OS06G0731900 PROTEIN"/>
    <property type="match status" value="1"/>
</dbReference>
<evidence type="ECO:0000259" key="5">
    <source>
        <dbReference type="PROSITE" id="PS50014"/>
    </source>
</evidence>
<feature type="compositionally biased region" description="Polar residues" evidence="3">
    <location>
        <begin position="230"/>
        <end position="242"/>
    </location>
</feature>
<feature type="transmembrane region" description="Helical" evidence="4">
    <location>
        <begin position="6"/>
        <end position="27"/>
    </location>
</feature>
<feature type="region of interest" description="Disordered" evidence="3">
    <location>
        <begin position="1034"/>
        <end position="1059"/>
    </location>
</feature>
<feature type="compositionally biased region" description="Basic residues" evidence="3">
    <location>
        <begin position="1046"/>
        <end position="1059"/>
    </location>
</feature>
<gene>
    <name evidence="6" type="ORF">Ahy_A10g051040</name>
</gene>
<feature type="region of interest" description="Disordered" evidence="3">
    <location>
        <begin position="449"/>
        <end position="555"/>
    </location>
</feature>
<feature type="compositionally biased region" description="Polar residues" evidence="3">
    <location>
        <begin position="454"/>
        <end position="472"/>
    </location>
</feature>
<dbReference type="InterPro" id="IPR036427">
    <property type="entry name" value="Bromodomain-like_sf"/>
</dbReference>
<evidence type="ECO:0000313" key="6">
    <source>
        <dbReference type="EMBL" id="RYR35963.1"/>
    </source>
</evidence>
<comment type="caution">
    <text evidence="6">The sequence shown here is derived from an EMBL/GenBank/DDBJ whole genome shotgun (WGS) entry which is preliminary data.</text>
</comment>
<feature type="compositionally biased region" description="Basic and acidic residues" evidence="3">
    <location>
        <begin position="191"/>
        <end position="200"/>
    </location>
</feature>
<feature type="domain" description="Bromo" evidence="5">
    <location>
        <begin position="363"/>
        <end position="433"/>
    </location>
</feature>
<proteinExistence type="predicted"/>
<dbReference type="SUPFAM" id="SSF47370">
    <property type="entry name" value="Bromodomain"/>
    <property type="match status" value="1"/>
</dbReference>
<feature type="region of interest" description="Disordered" evidence="3">
    <location>
        <begin position="191"/>
        <end position="243"/>
    </location>
</feature>